<dbReference type="FunFam" id="3.40.309.10:FF:000006">
    <property type="entry name" value="Gamma-glutamyl phosphate reductase"/>
    <property type="match status" value="1"/>
</dbReference>
<name>A0A9C7UR17_9RHOD</name>
<dbReference type="PROSITE" id="PS01223">
    <property type="entry name" value="PROA"/>
    <property type="match status" value="1"/>
</dbReference>
<dbReference type="GO" id="GO:0008652">
    <property type="term" value="P:amino acid biosynthetic process"/>
    <property type="evidence" value="ECO:0007669"/>
    <property type="project" value="UniProtKB-KW"/>
</dbReference>
<keyword evidence="4" id="KW-0641">Proline biosynthesis</keyword>
<accession>A0A9C7UR17</accession>
<evidence type="ECO:0000256" key="7">
    <source>
        <dbReference type="ARBA" id="ARBA00049024"/>
    </source>
</evidence>
<dbReference type="InterPro" id="IPR020593">
    <property type="entry name" value="G-glutamylP_reductase_CS"/>
</dbReference>
<dbReference type="EMBL" id="BQMJ01000033">
    <property type="protein sequence ID" value="GJQ12473.1"/>
    <property type="molecule type" value="Genomic_DNA"/>
</dbReference>
<comment type="caution">
    <text evidence="13">The sequence shown here is derived from an EMBL/GenBank/DDBJ whole genome shotgun (WGS) entry which is preliminary data.</text>
</comment>
<evidence type="ECO:0000256" key="10">
    <source>
        <dbReference type="ARBA" id="ARBA00075718"/>
    </source>
</evidence>
<dbReference type="Gene3D" id="3.40.309.10">
    <property type="entry name" value="Aldehyde Dehydrogenase, Chain A, domain 2"/>
    <property type="match status" value="1"/>
</dbReference>
<dbReference type="InterPro" id="IPR016161">
    <property type="entry name" value="Ald_DH/histidinol_DH"/>
</dbReference>
<dbReference type="InterPro" id="IPR016163">
    <property type="entry name" value="Ald_DH_C"/>
</dbReference>
<dbReference type="NCBIfam" id="TIGR00407">
    <property type="entry name" value="proA"/>
    <property type="match status" value="1"/>
</dbReference>
<dbReference type="InterPro" id="IPR015590">
    <property type="entry name" value="Aldehyde_DH_dom"/>
</dbReference>
<evidence type="ECO:0000256" key="8">
    <source>
        <dbReference type="ARBA" id="ARBA00059423"/>
    </source>
</evidence>
<reference evidence="13" key="1">
    <citation type="journal article" date="2022" name="Proc. Natl. Acad. Sci. U.S.A.">
        <title>Life cycle and functional genomics of the unicellular red alga Galdieria for elucidating algal and plant evolution and industrial use.</title>
        <authorList>
            <person name="Hirooka S."/>
            <person name="Itabashi T."/>
            <person name="Ichinose T.M."/>
            <person name="Onuma R."/>
            <person name="Fujiwara T."/>
            <person name="Yamashita S."/>
            <person name="Jong L.W."/>
            <person name="Tomita R."/>
            <person name="Iwane A.H."/>
            <person name="Miyagishima S.Y."/>
        </authorList>
    </citation>
    <scope>NUCLEOTIDE SEQUENCE</scope>
    <source>
        <strain evidence="13">NBRC 102759</strain>
    </source>
</reference>
<comment type="function">
    <text evidence="8">Catalyzes the NADPH dependent reduction of L-gamma-glutamyl 5-phosphate into L-glutamate 5-semialdehyde and phosphate. The product spontaneously undergoes cyclization to form 1-pyrroline-5-carboxylate.</text>
</comment>
<dbReference type="PANTHER" id="PTHR11063:SF8">
    <property type="entry name" value="DELTA-1-PYRROLINE-5-CARBOXYLATE SYNTHASE"/>
    <property type="match status" value="1"/>
</dbReference>
<dbReference type="Gene3D" id="3.40.605.10">
    <property type="entry name" value="Aldehyde Dehydrogenase, Chain A, domain 1"/>
    <property type="match status" value="1"/>
</dbReference>
<evidence type="ECO:0000256" key="6">
    <source>
        <dbReference type="ARBA" id="ARBA00023002"/>
    </source>
</evidence>
<dbReference type="GO" id="GO:0004350">
    <property type="term" value="F:glutamate-5-semialdehyde dehydrogenase activity"/>
    <property type="evidence" value="ECO:0007669"/>
    <property type="project" value="UniProtKB-EC"/>
</dbReference>
<keyword evidence="5" id="KW-0521">NADP</keyword>
<dbReference type="InterPro" id="IPR016162">
    <property type="entry name" value="Ald_DH_N"/>
</dbReference>
<keyword evidence="14" id="KW-1185">Reference proteome</keyword>
<evidence type="ECO:0000256" key="9">
    <source>
        <dbReference type="ARBA" id="ARBA00060997"/>
    </source>
</evidence>
<comment type="similarity">
    <text evidence="9">Belongs to the gamma-glutamyl phosphate reductase family.</text>
</comment>
<protein>
    <recommendedName>
        <fullName evidence="2">glutamate-5-semialdehyde dehydrogenase</fullName>
        <ecNumber evidence="2">1.2.1.41</ecNumber>
    </recommendedName>
    <alternativeName>
        <fullName evidence="11">Glutamate-5-semialdehyde dehydrogenase</fullName>
    </alternativeName>
    <alternativeName>
        <fullName evidence="10">Glutamyl-gamma-semialdehyde dehydrogenase</fullName>
    </alternativeName>
</protein>
<dbReference type="AlphaFoldDB" id="A0A9C7UR17"/>
<dbReference type="SUPFAM" id="SSF53720">
    <property type="entry name" value="ALDH-like"/>
    <property type="match status" value="1"/>
</dbReference>
<gene>
    <name evidence="13" type="ORF">GpartN1_g4264.t1</name>
</gene>
<keyword evidence="6" id="KW-0560">Oxidoreductase</keyword>
<dbReference type="HAMAP" id="MF_00412">
    <property type="entry name" value="ProA"/>
    <property type="match status" value="1"/>
</dbReference>
<dbReference type="NCBIfam" id="NF001221">
    <property type="entry name" value="PRK00197.1"/>
    <property type="match status" value="1"/>
</dbReference>
<dbReference type="InterPro" id="IPR000965">
    <property type="entry name" value="GPR_dom"/>
</dbReference>
<evidence type="ECO:0000256" key="1">
    <source>
        <dbReference type="ARBA" id="ARBA00004985"/>
    </source>
</evidence>
<dbReference type="CDD" id="cd07079">
    <property type="entry name" value="ALDH_F18-19_ProA-GPR"/>
    <property type="match status" value="1"/>
</dbReference>
<dbReference type="GO" id="GO:0050661">
    <property type="term" value="F:NADP binding"/>
    <property type="evidence" value="ECO:0007669"/>
    <property type="project" value="InterPro"/>
</dbReference>
<evidence type="ECO:0000313" key="13">
    <source>
        <dbReference type="EMBL" id="GJQ12473.1"/>
    </source>
</evidence>
<comment type="catalytic activity">
    <reaction evidence="7">
        <text>L-glutamate 5-semialdehyde + phosphate + NADP(+) = L-glutamyl 5-phosphate + NADPH + H(+)</text>
        <dbReference type="Rhea" id="RHEA:19541"/>
        <dbReference type="ChEBI" id="CHEBI:15378"/>
        <dbReference type="ChEBI" id="CHEBI:43474"/>
        <dbReference type="ChEBI" id="CHEBI:57783"/>
        <dbReference type="ChEBI" id="CHEBI:58066"/>
        <dbReference type="ChEBI" id="CHEBI:58274"/>
        <dbReference type="ChEBI" id="CHEBI:58349"/>
        <dbReference type="EC" id="1.2.1.41"/>
    </reaction>
</comment>
<dbReference type="OrthoDB" id="1934954at2759"/>
<dbReference type="PANTHER" id="PTHR11063">
    <property type="entry name" value="GLUTAMATE SEMIALDEHYDE DEHYDROGENASE"/>
    <property type="match status" value="1"/>
</dbReference>
<evidence type="ECO:0000256" key="5">
    <source>
        <dbReference type="ARBA" id="ARBA00022857"/>
    </source>
</evidence>
<dbReference type="PIRSF" id="PIRSF000151">
    <property type="entry name" value="GPR"/>
    <property type="match status" value="1"/>
</dbReference>
<dbReference type="Proteomes" id="UP001061958">
    <property type="component" value="Unassembled WGS sequence"/>
</dbReference>
<evidence type="ECO:0000259" key="12">
    <source>
        <dbReference type="Pfam" id="PF00171"/>
    </source>
</evidence>
<dbReference type="EC" id="1.2.1.41" evidence="2"/>
<sequence>MATNHHYNKVEASVEAVAIKARKAALSFQSYSTKKKNEALQVMKEKILSAKDQILEANQRDLAAAQEQNLETPLLKRLDLSSSGKFESLVQGITAVQNLEDPVGKVTLATELDQGLELYRVSCPLGVLCIIFESRPDAAVQISSLAIKSSNAVILKGGKEAERTNRALVDCIRDSLESVNVPADVVQLVSTREEIKSLLALEQYIDMVIPRGSNSLVRYIKENTKIPVMGHADGICAVYVDKNADERKAIDIVLDSKTQYPAVCNATETLLIHRQLLPNVFPKIASKLSEHGVIMKCDQESMKALPNGISAEAAEETDYTTEFLNFTIAIKTVGDVKEAIEHINSHGSGHTDCIVTEDEVARDLFFALVDSAGVYHNASTRFADGFRYGFGAEVGVSTNKIHARGPVGLEGLLIYKYRLYGNGHTVAPYAKGEKHLTHKTIVPQYRPNWEKTQTNE</sequence>
<comment type="pathway">
    <text evidence="1">Amino-acid biosynthesis; L-proline biosynthesis; L-glutamate 5-semialdehyde from L-glutamate: step 2/2.</text>
</comment>
<dbReference type="Pfam" id="PF00171">
    <property type="entry name" value="Aldedh"/>
    <property type="match status" value="1"/>
</dbReference>
<reference evidence="13" key="2">
    <citation type="submission" date="2022-01" db="EMBL/GenBank/DDBJ databases">
        <authorList>
            <person name="Hirooka S."/>
            <person name="Miyagishima S.Y."/>
        </authorList>
    </citation>
    <scope>NUCLEOTIDE SEQUENCE</scope>
    <source>
        <strain evidence="13">NBRC 102759</strain>
    </source>
</reference>
<evidence type="ECO:0000256" key="11">
    <source>
        <dbReference type="ARBA" id="ARBA00077451"/>
    </source>
</evidence>
<dbReference type="InterPro" id="IPR012134">
    <property type="entry name" value="Glu-5-SA_DH"/>
</dbReference>
<evidence type="ECO:0000313" key="14">
    <source>
        <dbReference type="Proteomes" id="UP001061958"/>
    </source>
</evidence>
<evidence type="ECO:0000256" key="4">
    <source>
        <dbReference type="ARBA" id="ARBA00022650"/>
    </source>
</evidence>
<feature type="domain" description="Aldehyde dehydrogenase" evidence="12">
    <location>
        <begin position="11"/>
        <end position="293"/>
    </location>
</feature>
<keyword evidence="3" id="KW-0028">Amino-acid biosynthesis</keyword>
<organism evidence="13 14">
    <name type="scientific">Galdieria partita</name>
    <dbReference type="NCBI Taxonomy" id="83374"/>
    <lineage>
        <taxon>Eukaryota</taxon>
        <taxon>Rhodophyta</taxon>
        <taxon>Bangiophyceae</taxon>
        <taxon>Galdieriales</taxon>
        <taxon>Galdieriaceae</taxon>
        <taxon>Galdieria</taxon>
    </lineage>
</organism>
<proteinExistence type="inferred from homology"/>
<evidence type="ECO:0000256" key="3">
    <source>
        <dbReference type="ARBA" id="ARBA00022605"/>
    </source>
</evidence>
<evidence type="ECO:0000256" key="2">
    <source>
        <dbReference type="ARBA" id="ARBA00013002"/>
    </source>
</evidence>